<evidence type="ECO:0000256" key="1">
    <source>
        <dbReference type="SAM" id="MobiDB-lite"/>
    </source>
</evidence>
<evidence type="ECO:0000313" key="3">
    <source>
        <dbReference type="Proteomes" id="UP000607653"/>
    </source>
</evidence>
<accession>A0A822YSC7</accession>
<keyword evidence="3" id="KW-1185">Reference proteome</keyword>
<name>A0A822YSC7_NELNU</name>
<feature type="region of interest" description="Disordered" evidence="1">
    <location>
        <begin position="46"/>
        <end position="89"/>
    </location>
</feature>
<protein>
    <submittedName>
        <fullName evidence="2">Uncharacterized protein</fullName>
    </submittedName>
</protein>
<dbReference type="Proteomes" id="UP000607653">
    <property type="component" value="Unassembled WGS sequence"/>
</dbReference>
<evidence type="ECO:0000313" key="2">
    <source>
        <dbReference type="EMBL" id="DAD35013.1"/>
    </source>
</evidence>
<organism evidence="2 3">
    <name type="scientific">Nelumbo nucifera</name>
    <name type="common">Sacred lotus</name>
    <dbReference type="NCBI Taxonomy" id="4432"/>
    <lineage>
        <taxon>Eukaryota</taxon>
        <taxon>Viridiplantae</taxon>
        <taxon>Streptophyta</taxon>
        <taxon>Embryophyta</taxon>
        <taxon>Tracheophyta</taxon>
        <taxon>Spermatophyta</taxon>
        <taxon>Magnoliopsida</taxon>
        <taxon>Proteales</taxon>
        <taxon>Nelumbonaceae</taxon>
        <taxon>Nelumbo</taxon>
    </lineage>
</organism>
<sequence length="127" mass="14031">MVTAVLPCIRVFLVPRFRCLSKRLSSSCGKQTKVIFKQFVELLKRDPVRSDGGGGGDELGPGTPAQQSNMEDLELPDGGDGATDTTQLLHQQTPFTSLLMLSTRIDLRENNNRLIEDNIPWDCNPSD</sequence>
<proteinExistence type="predicted"/>
<dbReference type="AlphaFoldDB" id="A0A822YSC7"/>
<reference evidence="2 3" key="1">
    <citation type="journal article" date="2020" name="Mol. Biol. Evol.">
        <title>Distinct Expression and Methylation Patterns for Genes with Different Fates following a Single Whole-Genome Duplication in Flowering Plants.</title>
        <authorList>
            <person name="Shi T."/>
            <person name="Rahmani R.S."/>
            <person name="Gugger P.F."/>
            <person name="Wang M."/>
            <person name="Li H."/>
            <person name="Zhang Y."/>
            <person name="Li Z."/>
            <person name="Wang Q."/>
            <person name="Van de Peer Y."/>
            <person name="Marchal K."/>
            <person name="Chen J."/>
        </authorList>
    </citation>
    <scope>NUCLEOTIDE SEQUENCE [LARGE SCALE GENOMIC DNA]</scope>
    <source>
        <tissue evidence="2">Leaf</tissue>
    </source>
</reference>
<gene>
    <name evidence="2" type="ORF">HUJ06_005653</name>
</gene>
<dbReference type="EMBL" id="DUZY01000004">
    <property type="protein sequence ID" value="DAD35013.1"/>
    <property type="molecule type" value="Genomic_DNA"/>
</dbReference>
<comment type="caution">
    <text evidence="2">The sequence shown here is derived from an EMBL/GenBank/DDBJ whole genome shotgun (WGS) entry which is preliminary data.</text>
</comment>